<gene>
    <name evidence="2" type="ORF">SAMN04489726_7144</name>
</gene>
<evidence type="ECO:0000313" key="3">
    <source>
        <dbReference type="Proteomes" id="UP000183376"/>
    </source>
</evidence>
<dbReference type="EMBL" id="LT629701">
    <property type="protein sequence ID" value="SDN55529.1"/>
    <property type="molecule type" value="Genomic_DNA"/>
</dbReference>
<feature type="transmembrane region" description="Helical" evidence="1">
    <location>
        <begin position="95"/>
        <end position="113"/>
    </location>
</feature>
<keyword evidence="1" id="KW-0812">Transmembrane</keyword>
<feature type="transmembrane region" description="Helical" evidence="1">
    <location>
        <begin position="332"/>
        <end position="354"/>
    </location>
</feature>
<dbReference type="RefSeq" id="WP_156050338.1">
    <property type="nucleotide sequence ID" value="NZ_JOEF01000001.1"/>
</dbReference>
<proteinExistence type="predicted"/>
<dbReference type="STRING" id="211114.SAMN04489726_7144"/>
<keyword evidence="1" id="KW-0472">Membrane</keyword>
<evidence type="ECO:0000313" key="2">
    <source>
        <dbReference type="EMBL" id="SDN55529.1"/>
    </source>
</evidence>
<feature type="transmembrane region" description="Helical" evidence="1">
    <location>
        <begin position="175"/>
        <end position="193"/>
    </location>
</feature>
<protein>
    <submittedName>
        <fullName evidence="2">Uncharacterized protein</fullName>
    </submittedName>
</protein>
<feature type="transmembrane region" description="Helical" evidence="1">
    <location>
        <begin position="119"/>
        <end position="138"/>
    </location>
</feature>
<keyword evidence="3" id="KW-1185">Reference proteome</keyword>
<feature type="transmembrane region" description="Helical" evidence="1">
    <location>
        <begin position="279"/>
        <end position="302"/>
    </location>
</feature>
<feature type="transmembrane region" description="Helical" evidence="1">
    <location>
        <begin position="145"/>
        <end position="163"/>
    </location>
</feature>
<accession>A0A1H0CCE1</accession>
<dbReference type="OrthoDB" id="9841343at2"/>
<feature type="transmembrane region" description="Helical" evidence="1">
    <location>
        <begin position="68"/>
        <end position="88"/>
    </location>
</feature>
<keyword evidence="1" id="KW-1133">Transmembrane helix</keyword>
<organism evidence="2 3">
    <name type="scientific">Allokutzneria albata</name>
    <name type="common">Kibdelosporangium albatum</name>
    <dbReference type="NCBI Taxonomy" id="211114"/>
    <lineage>
        <taxon>Bacteria</taxon>
        <taxon>Bacillati</taxon>
        <taxon>Actinomycetota</taxon>
        <taxon>Actinomycetes</taxon>
        <taxon>Pseudonocardiales</taxon>
        <taxon>Pseudonocardiaceae</taxon>
        <taxon>Allokutzneria</taxon>
    </lineage>
</organism>
<dbReference type="Proteomes" id="UP000183376">
    <property type="component" value="Chromosome I"/>
</dbReference>
<evidence type="ECO:0000256" key="1">
    <source>
        <dbReference type="SAM" id="Phobius"/>
    </source>
</evidence>
<reference evidence="2 3" key="1">
    <citation type="submission" date="2016-10" db="EMBL/GenBank/DDBJ databases">
        <authorList>
            <person name="de Groot N.N."/>
        </authorList>
    </citation>
    <scope>NUCLEOTIDE SEQUENCE [LARGE SCALE GENOMIC DNA]</scope>
    <source>
        <strain evidence="2 3">DSM 44149</strain>
    </source>
</reference>
<feature type="transmembrane region" description="Helical" evidence="1">
    <location>
        <begin position="44"/>
        <end position="62"/>
    </location>
</feature>
<name>A0A1H0CCE1_ALLAB</name>
<sequence>MATDRETDSRDIARILAVRALRLHGGHGLPEAEKTDYSVGSSRFSTWLLIYIITSLAFLAVGEFRWTVYTAVGALVAILFLGVLAIYFKSCTSRLFYLFFAALWLTAFVWLAVTGNTEGLFTAYALPILVVFAVKWGIGALSLAATIPLFVPVAFIVVLAPLLTEDPWRLSAEMGGGRVGLLFGIAVVPLVAFSVRRVIKFSTCDSLTHAFEVVGADKDAHLKAADLAFKVKAVNEEVKKEDLETRFYNAFRVQLDSSCVEYVAAVVNKRSRRRSLRHLLVLIVGIAIVAFAMIYTLAAVAMPTNLARDWSKQDIIHFLEVQLFGYEVNFPLGPYLSVALLFATLATVGFLAFASTDDKYADAIVRSVALMPAERLAYMAAVHHHIVGHPGCSKPT</sequence>
<dbReference type="AlphaFoldDB" id="A0A1H0CCE1"/>